<gene>
    <name evidence="2" type="ORF">A9Q84_03590</name>
</gene>
<sequence length="468" mass="55437">MNLKLLILSVLFFTLHSNGDERKHTKNYYYKGMKNSLIQWDKIDSVDFLDYDLWLQDTNLRDKWPNWEKTIREKRQRETIGKVVHCVGDCKNYRGVGFYNTQFRSSILEGDEIHTSFDSYAWIFLFDGTMVRLSPSSSVTFREINFGLEETFIHARINSGNVLWLSRSESRYVTTNDRETDVIFFPLQFYAAMPISEKIDYDENSLINLIEESQTVKKQYERLNQLIDENNKKFKKRKTYSFLVSPNGTVEGRDINIEFISLIGNRSYIKSRGHEKLGLKDELKDSVATFSFRGFENKKTEILDADSWYEIDQRGRFINKFDREKKFSVGELMTKRIPTMLVARELLMNEYSGFTNFVDDAEKFAKIYSYRQWGIFSNKKSDMSLRLAYLKEYTRRMETTTLLTSQRLREKMLARNEPTDDMQYSAKFFNLALVNYLRSKNSSAQVRSDREVLNSTTKKYWKIINDIK</sequence>
<reference evidence="3" key="1">
    <citation type="journal article" date="2017" name="Proc. Natl. Acad. Sci. U.S.A.">
        <title>Simulation of Deepwater Horizon oil plume reveals substrate specialization within a complex community of hydrocarbon-degraders.</title>
        <authorList>
            <person name="Hu P."/>
            <person name="Dubinsky E.A."/>
            <person name="Probst A.J."/>
            <person name="Wang J."/>
            <person name="Sieber C.M.K."/>
            <person name="Tom L.M."/>
            <person name="Gardinali P."/>
            <person name="Banfield J.F."/>
            <person name="Atlas R.M."/>
            <person name="Andersen G.L."/>
        </authorList>
    </citation>
    <scope>NUCLEOTIDE SEQUENCE [LARGE SCALE GENOMIC DNA]</scope>
</reference>
<dbReference type="EMBL" id="MAAO01000004">
    <property type="protein sequence ID" value="OUR98506.1"/>
    <property type="molecule type" value="Genomic_DNA"/>
</dbReference>
<comment type="caution">
    <text evidence="2">The sequence shown here is derived from an EMBL/GenBank/DDBJ whole genome shotgun (WGS) entry which is preliminary data.</text>
</comment>
<dbReference type="AlphaFoldDB" id="A0A1Y5FA74"/>
<evidence type="ECO:0000256" key="1">
    <source>
        <dbReference type="SAM" id="Coils"/>
    </source>
</evidence>
<feature type="coiled-coil region" evidence="1">
    <location>
        <begin position="206"/>
        <end position="237"/>
    </location>
</feature>
<organism evidence="2 3">
    <name type="scientific">Halobacteriovorax marinus</name>
    <dbReference type="NCBI Taxonomy" id="97084"/>
    <lineage>
        <taxon>Bacteria</taxon>
        <taxon>Pseudomonadati</taxon>
        <taxon>Bdellovibrionota</taxon>
        <taxon>Bacteriovoracia</taxon>
        <taxon>Bacteriovoracales</taxon>
        <taxon>Halobacteriovoraceae</taxon>
        <taxon>Halobacteriovorax</taxon>
    </lineage>
</organism>
<evidence type="ECO:0000313" key="2">
    <source>
        <dbReference type="EMBL" id="OUR98506.1"/>
    </source>
</evidence>
<evidence type="ECO:0000313" key="3">
    <source>
        <dbReference type="Proteomes" id="UP000196531"/>
    </source>
</evidence>
<protein>
    <submittedName>
        <fullName evidence="2">Uncharacterized protein</fullName>
    </submittedName>
</protein>
<dbReference type="Proteomes" id="UP000196531">
    <property type="component" value="Unassembled WGS sequence"/>
</dbReference>
<proteinExistence type="predicted"/>
<name>A0A1Y5FA74_9BACT</name>
<accession>A0A1Y5FA74</accession>
<keyword evidence="1" id="KW-0175">Coiled coil</keyword>